<keyword evidence="2" id="KW-1185">Reference proteome</keyword>
<protein>
    <submittedName>
        <fullName evidence="1">Uncharacterized protein</fullName>
    </submittedName>
</protein>
<reference evidence="1 2" key="1">
    <citation type="journal article" date="2021" name="BMC Biol.">
        <title>Horizontally acquired antibacterial genes associated with adaptive radiation of ladybird beetles.</title>
        <authorList>
            <person name="Li H.S."/>
            <person name="Tang X.F."/>
            <person name="Huang Y.H."/>
            <person name="Xu Z.Y."/>
            <person name="Chen M.L."/>
            <person name="Du X.Y."/>
            <person name="Qiu B.Y."/>
            <person name="Chen P.T."/>
            <person name="Zhang W."/>
            <person name="Slipinski A."/>
            <person name="Escalona H.E."/>
            <person name="Waterhouse R.M."/>
            <person name="Zwick A."/>
            <person name="Pang H."/>
        </authorList>
    </citation>
    <scope>NUCLEOTIDE SEQUENCE [LARGE SCALE GENOMIC DNA]</scope>
    <source>
        <strain evidence="1">SYSU2018</strain>
    </source>
</reference>
<dbReference type="Proteomes" id="UP001516400">
    <property type="component" value="Unassembled WGS sequence"/>
</dbReference>
<sequence length="59" mass="7096">METINDKTGYETDIENRCLDYSGNGNQEYGNGRRFRTHLQWCAKRRDNQMWSPPYPPRK</sequence>
<feature type="non-terminal residue" evidence="1">
    <location>
        <position position="59"/>
    </location>
</feature>
<proteinExistence type="predicted"/>
<comment type="caution">
    <text evidence="1">The sequence shown here is derived from an EMBL/GenBank/DDBJ whole genome shotgun (WGS) entry which is preliminary data.</text>
</comment>
<accession>A0ABD2PDU1</accession>
<dbReference type="AlphaFoldDB" id="A0ABD2PDU1"/>
<organism evidence="1 2">
    <name type="scientific">Cryptolaemus montrouzieri</name>
    <dbReference type="NCBI Taxonomy" id="559131"/>
    <lineage>
        <taxon>Eukaryota</taxon>
        <taxon>Metazoa</taxon>
        <taxon>Ecdysozoa</taxon>
        <taxon>Arthropoda</taxon>
        <taxon>Hexapoda</taxon>
        <taxon>Insecta</taxon>
        <taxon>Pterygota</taxon>
        <taxon>Neoptera</taxon>
        <taxon>Endopterygota</taxon>
        <taxon>Coleoptera</taxon>
        <taxon>Polyphaga</taxon>
        <taxon>Cucujiformia</taxon>
        <taxon>Coccinelloidea</taxon>
        <taxon>Coccinellidae</taxon>
        <taxon>Scymninae</taxon>
        <taxon>Scymnini</taxon>
        <taxon>Cryptolaemus</taxon>
    </lineage>
</organism>
<gene>
    <name evidence="1" type="ORF">HHI36_003435</name>
</gene>
<evidence type="ECO:0000313" key="2">
    <source>
        <dbReference type="Proteomes" id="UP001516400"/>
    </source>
</evidence>
<name>A0ABD2PDU1_9CUCU</name>
<dbReference type="EMBL" id="JABFTP020000185">
    <property type="protein sequence ID" value="KAL3288992.1"/>
    <property type="molecule type" value="Genomic_DNA"/>
</dbReference>
<evidence type="ECO:0000313" key="1">
    <source>
        <dbReference type="EMBL" id="KAL3288992.1"/>
    </source>
</evidence>